<dbReference type="EMBL" id="JAFEMO010000002">
    <property type="protein sequence ID" value="KAH7575855.1"/>
    <property type="molecule type" value="Genomic_DNA"/>
</dbReference>
<keyword evidence="5" id="KW-0175">Coiled coil</keyword>
<keyword evidence="9" id="KW-1185">Reference proteome</keyword>
<evidence type="ECO:0000313" key="8">
    <source>
        <dbReference type="EMBL" id="KAH7575855.1"/>
    </source>
</evidence>
<evidence type="ECO:0000256" key="2">
    <source>
        <dbReference type="ARBA" id="ARBA00023163"/>
    </source>
</evidence>
<dbReference type="PANTHER" id="PTHR11514:SF43">
    <property type="entry name" value="TRANSCRIPTION FACTOR MYC2"/>
    <property type="match status" value="1"/>
</dbReference>
<keyword evidence="1 4" id="KW-0805">Transcription regulation</keyword>
<dbReference type="InterPro" id="IPR045084">
    <property type="entry name" value="AIB/MYC-like"/>
</dbReference>
<feature type="region of interest" description="Disordered" evidence="6">
    <location>
        <begin position="28"/>
        <end position="51"/>
    </location>
</feature>
<evidence type="ECO:0000256" key="3">
    <source>
        <dbReference type="ARBA" id="ARBA00023242"/>
    </source>
</evidence>
<evidence type="ECO:0000256" key="6">
    <source>
        <dbReference type="SAM" id="MobiDB-lite"/>
    </source>
</evidence>
<dbReference type="InterPro" id="IPR025610">
    <property type="entry name" value="MYC/MYB_N"/>
</dbReference>
<protein>
    <recommendedName>
        <fullName evidence="4">Transcription factor</fullName>
        <shortName evidence="4">bHLH transcription factor</shortName>
    </recommendedName>
    <alternativeName>
        <fullName evidence="4">Basic helix-loop-helix protein</fullName>
    </alternativeName>
</protein>
<keyword evidence="3 4" id="KW-0539">Nucleus</keyword>
<comment type="caution">
    <text evidence="8">The sequence shown here is derived from an EMBL/GenBank/DDBJ whole genome shotgun (WGS) entry which is preliminary data.</text>
</comment>
<dbReference type="Proteomes" id="UP000827721">
    <property type="component" value="Unassembled WGS sequence"/>
</dbReference>
<evidence type="ECO:0000259" key="7">
    <source>
        <dbReference type="Pfam" id="PF14215"/>
    </source>
</evidence>
<feature type="coiled-coil region" evidence="5">
    <location>
        <begin position="272"/>
        <end position="362"/>
    </location>
</feature>
<evidence type="ECO:0000313" key="9">
    <source>
        <dbReference type="Proteomes" id="UP000827721"/>
    </source>
</evidence>
<feature type="compositionally biased region" description="Polar residues" evidence="6">
    <location>
        <begin position="29"/>
        <end position="51"/>
    </location>
</feature>
<reference evidence="8 9" key="1">
    <citation type="submission" date="2021-02" db="EMBL/GenBank/DDBJ databases">
        <title>Plant Genome Project.</title>
        <authorList>
            <person name="Zhang R.-G."/>
        </authorList>
    </citation>
    <scope>NUCLEOTIDE SEQUENCE [LARGE SCALE GENOMIC DNA]</scope>
    <source>
        <tissue evidence="8">Leaves</tissue>
    </source>
</reference>
<keyword evidence="2 4" id="KW-0804">Transcription</keyword>
<proteinExistence type="predicted"/>
<gene>
    <name evidence="8" type="ORF">JRO89_XS02G0232500</name>
</gene>
<evidence type="ECO:0000256" key="4">
    <source>
        <dbReference type="RuleBase" id="RU369104"/>
    </source>
</evidence>
<evidence type="ECO:0000256" key="5">
    <source>
        <dbReference type="SAM" id="Coils"/>
    </source>
</evidence>
<evidence type="ECO:0000256" key="1">
    <source>
        <dbReference type="ARBA" id="ARBA00023015"/>
    </source>
</evidence>
<dbReference type="Pfam" id="PF14215">
    <property type="entry name" value="bHLH-MYC_N"/>
    <property type="match status" value="1"/>
</dbReference>
<dbReference type="PANTHER" id="PTHR11514">
    <property type="entry name" value="MYC"/>
    <property type="match status" value="1"/>
</dbReference>
<accession>A0ABQ8IGR3</accession>
<feature type="domain" description="Transcription factor MYC/MYB N-terminal" evidence="7">
    <location>
        <begin position="62"/>
        <end position="243"/>
    </location>
</feature>
<comment type="subcellular location">
    <subcellularLocation>
        <location evidence="4">Nucleus</location>
    </subcellularLocation>
</comment>
<name>A0ABQ8IGR3_9ROSI</name>
<organism evidence="8 9">
    <name type="scientific">Xanthoceras sorbifolium</name>
    <dbReference type="NCBI Taxonomy" id="99658"/>
    <lineage>
        <taxon>Eukaryota</taxon>
        <taxon>Viridiplantae</taxon>
        <taxon>Streptophyta</taxon>
        <taxon>Embryophyta</taxon>
        <taxon>Tracheophyta</taxon>
        <taxon>Spermatophyta</taxon>
        <taxon>Magnoliopsida</taxon>
        <taxon>eudicotyledons</taxon>
        <taxon>Gunneridae</taxon>
        <taxon>Pentapetalae</taxon>
        <taxon>rosids</taxon>
        <taxon>malvids</taxon>
        <taxon>Sapindales</taxon>
        <taxon>Sapindaceae</taxon>
        <taxon>Xanthoceroideae</taxon>
        <taxon>Xanthoceras</taxon>
    </lineage>
</organism>
<sequence>MSSSMNPWNDDSSLTEALLLMRSDLSGLPTPSSQASSLTADGYQPTKTLMPSSQPFYIEDIQPRLQRLIEDFRESWTYAVFWQLDSGTPVLGWGDGYYKGADEDDVCKEMHNGFSSTEQEHRKSVLRELNRLISGSMTTPEEFVEEEFVTDSEWFFLVSMTASFLANCGGLPSLAFDSNSLVWVCGPDRLVTSGCERARQGNGFGIQTMVYIPLPNYGVVELGSTQLIISEKWDVMNKVQFLFNFDGTRIRSWPQNQASEAFNCMFDLIKKVNVENLKLRKLERKVTEKERALAEAETKLVEMEQNLLRESMNKEQLMQQLLAAQNEVGIFRRTVEMESCQKEKAEEALVKLNEVHSKLAEDLMKKFAAEAKMWAAHAYRYGYNQALNANDSNRIYTPDQYDISLGFQPGFSQLSSSPPPPFAFAVAGDQRHDQQRVGLLHYLFDYLKLAR</sequence>